<sequence>MKSFSEFFFHLNIPEYLAKQLRISNQQLVELIVDQTDKTLERCQKNDPTDDYHHWPFDPNNIESYRQFISLLYEKNYDAIGKQLVEKSQLYEDQFMELDSQDATSSLLRLRIE</sequence>
<comment type="caution">
    <text evidence="1">The sequence shown here is derived from an EMBL/GenBank/DDBJ whole genome shotgun (WGS) entry which is preliminary data.</text>
</comment>
<dbReference type="OrthoDB" id="10349471at2759"/>
<evidence type="ECO:0000313" key="2">
    <source>
        <dbReference type="Proteomes" id="UP000663891"/>
    </source>
</evidence>
<dbReference type="AlphaFoldDB" id="A0A813PR11"/>
<name>A0A813PR11_9BILA</name>
<dbReference type="EMBL" id="CAJNON010000006">
    <property type="protein sequence ID" value="CAF0752350.1"/>
    <property type="molecule type" value="Genomic_DNA"/>
</dbReference>
<proteinExistence type="predicted"/>
<organism evidence="1 2">
    <name type="scientific">Adineta steineri</name>
    <dbReference type="NCBI Taxonomy" id="433720"/>
    <lineage>
        <taxon>Eukaryota</taxon>
        <taxon>Metazoa</taxon>
        <taxon>Spiralia</taxon>
        <taxon>Gnathifera</taxon>
        <taxon>Rotifera</taxon>
        <taxon>Eurotatoria</taxon>
        <taxon>Bdelloidea</taxon>
        <taxon>Adinetida</taxon>
        <taxon>Adinetidae</taxon>
        <taxon>Adineta</taxon>
    </lineage>
</organism>
<protein>
    <submittedName>
        <fullName evidence="1">Uncharacterized protein</fullName>
    </submittedName>
</protein>
<accession>A0A813PR11</accession>
<reference evidence="1" key="1">
    <citation type="submission" date="2021-02" db="EMBL/GenBank/DDBJ databases">
        <authorList>
            <person name="Nowell W R."/>
        </authorList>
    </citation>
    <scope>NUCLEOTIDE SEQUENCE</scope>
</reference>
<evidence type="ECO:0000313" key="1">
    <source>
        <dbReference type="EMBL" id="CAF0752350.1"/>
    </source>
</evidence>
<gene>
    <name evidence="1" type="ORF">VCS650_LOCUS1319</name>
</gene>
<dbReference type="Proteomes" id="UP000663891">
    <property type="component" value="Unassembled WGS sequence"/>
</dbReference>